<dbReference type="GO" id="GO:0030288">
    <property type="term" value="C:outer membrane-bounded periplasmic space"/>
    <property type="evidence" value="ECO:0007669"/>
    <property type="project" value="TreeGrafter"/>
</dbReference>
<dbReference type="Gene3D" id="3.90.226.10">
    <property type="entry name" value="2-enoyl-CoA Hydratase, Chain A, domain 1"/>
    <property type="match status" value="1"/>
</dbReference>
<dbReference type="PANTHER" id="PTHR32060:SF30">
    <property type="entry name" value="CARBOXY-TERMINAL PROCESSING PROTEASE CTPA"/>
    <property type="match status" value="1"/>
</dbReference>
<dbReference type="Pfam" id="PF03572">
    <property type="entry name" value="Peptidase_S41"/>
    <property type="match status" value="1"/>
</dbReference>
<dbReference type="Gene3D" id="3.30.750.44">
    <property type="match status" value="1"/>
</dbReference>
<evidence type="ECO:0000256" key="2">
    <source>
        <dbReference type="ARBA" id="ARBA00022670"/>
    </source>
</evidence>
<dbReference type="PANTHER" id="PTHR32060">
    <property type="entry name" value="TAIL-SPECIFIC PROTEASE"/>
    <property type="match status" value="1"/>
</dbReference>
<keyword evidence="3 5" id="KW-0378">Hydrolase</keyword>
<dbReference type="InterPro" id="IPR004447">
    <property type="entry name" value="Peptidase_S41A"/>
</dbReference>
<dbReference type="AlphaFoldDB" id="A0A9X1ZI00"/>
<dbReference type="Gene3D" id="2.30.42.10">
    <property type="match status" value="1"/>
</dbReference>
<keyword evidence="6" id="KW-0732">Signal</keyword>
<dbReference type="SMART" id="SM00228">
    <property type="entry name" value="PDZ"/>
    <property type="match status" value="1"/>
</dbReference>
<dbReference type="PROSITE" id="PS50106">
    <property type="entry name" value="PDZ"/>
    <property type="match status" value="1"/>
</dbReference>
<feature type="signal peptide" evidence="6">
    <location>
        <begin position="1"/>
        <end position="20"/>
    </location>
</feature>
<keyword evidence="2 5" id="KW-0645">Protease</keyword>
<dbReference type="InterPro" id="IPR029045">
    <property type="entry name" value="ClpP/crotonase-like_dom_sf"/>
</dbReference>
<dbReference type="Pfam" id="PF22694">
    <property type="entry name" value="CtpB_N-like"/>
    <property type="match status" value="1"/>
</dbReference>
<dbReference type="EMBL" id="JAKIKP010000005">
    <property type="protein sequence ID" value="MCL1142679.1"/>
    <property type="molecule type" value="Genomic_DNA"/>
</dbReference>
<proteinExistence type="inferred from homology"/>
<dbReference type="Pfam" id="PF13180">
    <property type="entry name" value="PDZ_2"/>
    <property type="match status" value="1"/>
</dbReference>
<evidence type="ECO:0000256" key="6">
    <source>
        <dbReference type="SAM" id="SignalP"/>
    </source>
</evidence>
<dbReference type="InterPro" id="IPR055210">
    <property type="entry name" value="CtpA/B_N"/>
</dbReference>
<keyword evidence="4 5" id="KW-0720">Serine protease</keyword>
<evidence type="ECO:0000256" key="1">
    <source>
        <dbReference type="ARBA" id="ARBA00009179"/>
    </source>
</evidence>
<dbReference type="InterPro" id="IPR001478">
    <property type="entry name" value="PDZ"/>
</dbReference>
<dbReference type="SUPFAM" id="SSF50156">
    <property type="entry name" value="PDZ domain-like"/>
    <property type="match status" value="1"/>
</dbReference>
<feature type="chain" id="PRO_5040733820" evidence="6">
    <location>
        <begin position="21"/>
        <end position="399"/>
    </location>
</feature>
<comment type="similarity">
    <text evidence="1 5">Belongs to the peptidase S41A family.</text>
</comment>
<name>A0A9X1ZI00_9GAMM</name>
<dbReference type="GO" id="GO:0006508">
    <property type="term" value="P:proteolysis"/>
    <property type="evidence" value="ECO:0007669"/>
    <property type="project" value="UniProtKB-KW"/>
</dbReference>
<dbReference type="SMART" id="SM00245">
    <property type="entry name" value="TSPc"/>
    <property type="match status" value="1"/>
</dbReference>
<evidence type="ECO:0000313" key="8">
    <source>
        <dbReference type="EMBL" id="MCL1142679.1"/>
    </source>
</evidence>
<protein>
    <submittedName>
        <fullName evidence="8">S41 family peptidase</fullName>
    </submittedName>
</protein>
<dbReference type="InterPro" id="IPR005151">
    <property type="entry name" value="Tail-specific_protease"/>
</dbReference>
<evidence type="ECO:0000259" key="7">
    <source>
        <dbReference type="PROSITE" id="PS50106"/>
    </source>
</evidence>
<dbReference type="Proteomes" id="UP001139333">
    <property type="component" value="Unassembled WGS sequence"/>
</dbReference>
<sequence>MINFLRYLGCFILGATVALSVSISSTENSFNASHYRNADYPLLADVIDTIETYYVDEIDRDQLVQAAIDGIFKKLDPYSGFLTHEDFQAINNSNRGEYFGFGFEIATDDGQITIITPFKNSPAEKAGIVASDKIVKFNNIKVDETNLQTILTDIRKHSLNNLPIELTLQHAGDTKQFELTLSPDVIHIESINSKIIQQSIGYIKLTNFQDNATEAILRQAHKWQQAPLTGLILDLRNNPGGLLEQAINIADLFLSQGKIVSTTGRFFDANEDYYASSSAIFNELPLVILINKGSASASEVLAAALKENNRATIIGETSFGKGTVQSLIPILNDGNAIKLTIAEYRTPKGNNIHTKGIVPDIEISISPITDDTNMSIIDSHKLKDNHIDSAIAWIEGRES</sequence>
<dbReference type="SUPFAM" id="SSF52096">
    <property type="entry name" value="ClpP/crotonase"/>
    <property type="match status" value="1"/>
</dbReference>
<dbReference type="GO" id="GO:0008236">
    <property type="term" value="F:serine-type peptidase activity"/>
    <property type="evidence" value="ECO:0007669"/>
    <property type="project" value="UniProtKB-KW"/>
</dbReference>
<feature type="domain" description="PDZ" evidence="7">
    <location>
        <begin position="87"/>
        <end position="156"/>
    </location>
</feature>
<accession>A0A9X1ZI00</accession>
<evidence type="ECO:0000256" key="3">
    <source>
        <dbReference type="ARBA" id="ARBA00022801"/>
    </source>
</evidence>
<organism evidence="8 9">
    <name type="scientific">Shewanella gaetbuli</name>
    <dbReference type="NCBI Taxonomy" id="220752"/>
    <lineage>
        <taxon>Bacteria</taxon>
        <taxon>Pseudomonadati</taxon>
        <taxon>Pseudomonadota</taxon>
        <taxon>Gammaproteobacteria</taxon>
        <taxon>Alteromonadales</taxon>
        <taxon>Shewanellaceae</taxon>
        <taxon>Shewanella</taxon>
    </lineage>
</organism>
<dbReference type="InterPro" id="IPR036034">
    <property type="entry name" value="PDZ_sf"/>
</dbReference>
<evidence type="ECO:0000256" key="5">
    <source>
        <dbReference type="RuleBase" id="RU004404"/>
    </source>
</evidence>
<dbReference type="NCBIfam" id="TIGR00225">
    <property type="entry name" value="prc"/>
    <property type="match status" value="1"/>
</dbReference>
<dbReference type="GO" id="GO:0007165">
    <property type="term" value="P:signal transduction"/>
    <property type="evidence" value="ECO:0007669"/>
    <property type="project" value="TreeGrafter"/>
</dbReference>
<evidence type="ECO:0000256" key="4">
    <source>
        <dbReference type="ARBA" id="ARBA00022825"/>
    </source>
</evidence>
<reference evidence="8" key="1">
    <citation type="submission" date="2022-01" db="EMBL/GenBank/DDBJ databases">
        <title>Whole genome-based taxonomy of the Shewanellaceae.</title>
        <authorList>
            <person name="Martin-Rodriguez A.J."/>
        </authorList>
    </citation>
    <scope>NUCLEOTIDE SEQUENCE</scope>
    <source>
        <strain evidence="8">DSM 16422</strain>
    </source>
</reference>
<comment type="caution">
    <text evidence="8">The sequence shown here is derived from an EMBL/GenBank/DDBJ whole genome shotgun (WGS) entry which is preliminary data.</text>
</comment>
<dbReference type="CDD" id="cd07560">
    <property type="entry name" value="Peptidase_S41_CPP"/>
    <property type="match status" value="1"/>
</dbReference>
<gene>
    <name evidence="8" type="ORF">L2672_08260</name>
</gene>
<dbReference type="GO" id="GO:0004175">
    <property type="term" value="F:endopeptidase activity"/>
    <property type="evidence" value="ECO:0007669"/>
    <property type="project" value="TreeGrafter"/>
</dbReference>
<evidence type="ECO:0000313" key="9">
    <source>
        <dbReference type="Proteomes" id="UP001139333"/>
    </source>
</evidence>
<dbReference type="RefSeq" id="WP_248995366.1">
    <property type="nucleotide sequence ID" value="NZ_JAKIKP010000005.1"/>
</dbReference>
<keyword evidence="9" id="KW-1185">Reference proteome</keyword>